<accession>A0A1Q9ANZ3</accession>
<keyword evidence="7" id="KW-0564">Palmitate</keyword>
<evidence type="ECO:0000313" key="10">
    <source>
        <dbReference type="EMBL" id="OLP57061.1"/>
    </source>
</evidence>
<evidence type="ECO:0000256" key="4">
    <source>
        <dbReference type="ARBA" id="ARBA00022729"/>
    </source>
</evidence>
<evidence type="ECO:0000256" key="7">
    <source>
        <dbReference type="ARBA" id="ARBA00023139"/>
    </source>
</evidence>
<evidence type="ECO:0000256" key="3">
    <source>
        <dbReference type="ARBA" id="ARBA00022475"/>
    </source>
</evidence>
<evidence type="ECO:0000313" key="11">
    <source>
        <dbReference type="Proteomes" id="UP000186143"/>
    </source>
</evidence>
<dbReference type="InterPro" id="IPR006059">
    <property type="entry name" value="SBP"/>
</dbReference>
<dbReference type="AlphaFoldDB" id="A0A1Q9ANZ3"/>
<dbReference type="PANTHER" id="PTHR43649:SF33">
    <property type="entry name" value="POLYGALACTURONAN_RHAMNOGALACTURONAN-BINDING PROTEIN YTCQ"/>
    <property type="match status" value="1"/>
</dbReference>
<feature type="signal peptide" evidence="9">
    <location>
        <begin position="1"/>
        <end position="30"/>
    </location>
</feature>
<dbReference type="Pfam" id="PF01547">
    <property type="entry name" value="SBP_bac_1"/>
    <property type="match status" value="1"/>
</dbReference>
<reference evidence="10 11" key="1">
    <citation type="submission" date="2016-09" db="EMBL/GenBank/DDBJ databases">
        <title>Rhizobium sp. nov., a novel species isolated from the rice rhizosphere.</title>
        <authorList>
            <person name="Zhao J."/>
            <person name="Zhang X."/>
        </authorList>
    </citation>
    <scope>NUCLEOTIDE SEQUENCE [LARGE SCALE GENOMIC DNA]</scope>
    <source>
        <strain evidence="10 11">MH17</strain>
    </source>
</reference>
<protein>
    <submittedName>
        <fullName evidence="10">Sugar ABC transporter substrate-binding protein</fullName>
    </submittedName>
</protein>
<evidence type="ECO:0000256" key="2">
    <source>
        <dbReference type="ARBA" id="ARBA00008520"/>
    </source>
</evidence>
<sequence length="435" mass="46769">MIGRNDMLKKMTTHLLAGAMLLAATGAASAETLKVWSRQTDESALILKTLTDAFTAKTGIKVESYNTGTDFEQRLARAAAARDLPDVVINDDIALGQMLKMGIIEEVDPSKIEGNDQIVPAAWNSAKAANGKIYSVPISAQAFALFVRKDWREKLGLPQPKTWDDLHKLAEAFTKNDPDGNGKADTFGLSVPASTVRGYASWYMSNFIWAAGGNFVKQEKGGFKPDLESKPVAAALGFMRSLFCEGLVQPGAINATTGDALPTFRSGQTGIFLSGPYHIAVLDEQPGKDKIEVLPPPAGPGGVAALAEGTSAYIMTGTKARTAAEKFIGYLISPEGQEIGMGEGTGHTPLVRLPTNKAVDVNAVRKDARWETFKEVFDKSGHYVPPVPNWTPIRMLTAEGFNKILASCSSDIPAELKAIDQQMAEELRKQKALAE</sequence>
<evidence type="ECO:0000256" key="9">
    <source>
        <dbReference type="SAM" id="SignalP"/>
    </source>
</evidence>
<keyword evidence="3" id="KW-1003">Cell membrane</keyword>
<keyword evidence="8" id="KW-0449">Lipoprotein</keyword>
<name>A0A1Q9ANZ3_9HYPH</name>
<keyword evidence="6" id="KW-0472">Membrane</keyword>
<evidence type="ECO:0000256" key="8">
    <source>
        <dbReference type="ARBA" id="ARBA00023288"/>
    </source>
</evidence>
<comment type="caution">
    <text evidence="10">The sequence shown here is derived from an EMBL/GenBank/DDBJ whole genome shotgun (WGS) entry which is preliminary data.</text>
</comment>
<dbReference type="EMBL" id="MKIO01000020">
    <property type="protein sequence ID" value="OLP57061.1"/>
    <property type="molecule type" value="Genomic_DNA"/>
</dbReference>
<keyword evidence="5" id="KW-0574">Periplasm</keyword>
<feature type="chain" id="PRO_5012005623" evidence="9">
    <location>
        <begin position="31"/>
        <end position="435"/>
    </location>
</feature>
<evidence type="ECO:0000256" key="1">
    <source>
        <dbReference type="ARBA" id="ARBA00004418"/>
    </source>
</evidence>
<dbReference type="CDD" id="cd13585">
    <property type="entry name" value="PBP2_TMBP_like"/>
    <property type="match status" value="1"/>
</dbReference>
<keyword evidence="4 9" id="KW-0732">Signal</keyword>
<gene>
    <name evidence="10" type="ORF">BJF92_21410</name>
</gene>
<dbReference type="Proteomes" id="UP000186143">
    <property type="component" value="Unassembled WGS sequence"/>
</dbReference>
<dbReference type="InterPro" id="IPR050490">
    <property type="entry name" value="Bact_solute-bd_prot1"/>
</dbReference>
<comment type="similarity">
    <text evidence="2">Belongs to the bacterial solute-binding protein 1 family.</text>
</comment>
<dbReference type="STRING" id="1672749.BJF92_21410"/>
<proteinExistence type="inferred from homology"/>
<evidence type="ECO:0000256" key="5">
    <source>
        <dbReference type="ARBA" id="ARBA00022764"/>
    </source>
</evidence>
<dbReference type="SUPFAM" id="SSF53850">
    <property type="entry name" value="Periplasmic binding protein-like II"/>
    <property type="match status" value="1"/>
</dbReference>
<dbReference type="Gene3D" id="3.40.190.10">
    <property type="entry name" value="Periplasmic binding protein-like II"/>
    <property type="match status" value="1"/>
</dbReference>
<evidence type="ECO:0000256" key="6">
    <source>
        <dbReference type="ARBA" id="ARBA00023136"/>
    </source>
</evidence>
<dbReference type="GO" id="GO:0042597">
    <property type="term" value="C:periplasmic space"/>
    <property type="evidence" value="ECO:0007669"/>
    <property type="project" value="UniProtKB-SubCell"/>
</dbReference>
<dbReference type="PANTHER" id="PTHR43649">
    <property type="entry name" value="ARABINOSE-BINDING PROTEIN-RELATED"/>
    <property type="match status" value="1"/>
</dbReference>
<comment type="subcellular location">
    <subcellularLocation>
        <location evidence="1">Periplasm</location>
    </subcellularLocation>
</comment>
<organism evidence="10 11">
    <name type="scientific">Xaviernesmea rhizosphaerae</name>
    <dbReference type="NCBI Taxonomy" id="1672749"/>
    <lineage>
        <taxon>Bacteria</taxon>
        <taxon>Pseudomonadati</taxon>
        <taxon>Pseudomonadota</taxon>
        <taxon>Alphaproteobacteria</taxon>
        <taxon>Hyphomicrobiales</taxon>
        <taxon>Rhizobiaceae</taxon>
        <taxon>Rhizobium/Agrobacterium group</taxon>
        <taxon>Xaviernesmea</taxon>
    </lineage>
</organism>